<proteinExistence type="predicted"/>
<dbReference type="InParanoid" id="A0A136JEP2"/>
<accession>A0A136JEP2</accession>
<keyword evidence="2" id="KW-1185">Reference proteome</keyword>
<organism evidence="1 2">
    <name type="scientific">Microdochium bolleyi</name>
    <dbReference type="NCBI Taxonomy" id="196109"/>
    <lineage>
        <taxon>Eukaryota</taxon>
        <taxon>Fungi</taxon>
        <taxon>Dikarya</taxon>
        <taxon>Ascomycota</taxon>
        <taxon>Pezizomycotina</taxon>
        <taxon>Sordariomycetes</taxon>
        <taxon>Xylariomycetidae</taxon>
        <taxon>Xylariales</taxon>
        <taxon>Microdochiaceae</taxon>
        <taxon>Microdochium</taxon>
    </lineage>
</organism>
<dbReference type="AlphaFoldDB" id="A0A136JEP2"/>
<sequence length="116" mass="13259">MSPLCVVVLCKWTWSAQNYVNLVWKKSSLLSKNNSPDSEDFWALAFLLRYSSRPAQTVCRYLFPLTERQGCLGGMICNSWYDIAKEPPSSWCRRAGYHKPRHQHLFGIASATTALT</sequence>
<evidence type="ECO:0000313" key="2">
    <source>
        <dbReference type="Proteomes" id="UP000070501"/>
    </source>
</evidence>
<reference evidence="2" key="1">
    <citation type="submission" date="2016-02" db="EMBL/GenBank/DDBJ databases">
        <title>Draft genome sequence of Microdochium bolleyi, a fungal endophyte of beachgrass.</title>
        <authorList>
            <consortium name="DOE Joint Genome Institute"/>
            <person name="David A.S."/>
            <person name="May G."/>
            <person name="Haridas S."/>
            <person name="Lim J."/>
            <person name="Wang M."/>
            <person name="Labutti K."/>
            <person name="Lipzen A."/>
            <person name="Barry K."/>
            <person name="Grigoriev I.V."/>
        </authorList>
    </citation>
    <scope>NUCLEOTIDE SEQUENCE [LARGE SCALE GENOMIC DNA]</scope>
    <source>
        <strain evidence="2">J235TASD1</strain>
    </source>
</reference>
<dbReference type="EMBL" id="KQ964246">
    <property type="protein sequence ID" value="KXJ95596.1"/>
    <property type="molecule type" value="Genomic_DNA"/>
</dbReference>
<evidence type="ECO:0000313" key="1">
    <source>
        <dbReference type="EMBL" id="KXJ95596.1"/>
    </source>
</evidence>
<dbReference type="Proteomes" id="UP000070501">
    <property type="component" value="Unassembled WGS sequence"/>
</dbReference>
<gene>
    <name evidence="1" type="ORF">Micbo1qcDRAFT_157595</name>
</gene>
<name>A0A136JEP2_9PEZI</name>
<protein>
    <submittedName>
        <fullName evidence="1">Uncharacterized protein</fullName>
    </submittedName>
</protein>